<feature type="compositionally biased region" description="Basic and acidic residues" evidence="1">
    <location>
        <begin position="631"/>
        <end position="640"/>
    </location>
</feature>
<protein>
    <recommendedName>
        <fullName evidence="2">Aminotransferase-like plant mobile domain-containing protein</fullName>
    </recommendedName>
</protein>
<feature type="region of interest" description="Disordered" evidence="1">
    <location>
        <begin position="416"/>
        <end position="443"/>
    </location>
</feature>
<dbReference type="OMA" id="NKRWIRD"/>
<dbReference type="STRING" id="4529.A0A0E0PZP3"/>
<keyword evidence="4" id="KW-1185">Reference proteome</keyword>
<dbReference type="InterPro" id="IPR019557">
    <property type="entry name" value="AminoTfrase-like_pln_mobile"/>
</dbReference>
<name>A0A0E0PZP3_ORYRU</name>
<evidence type="ECO:0000313" key="4">
    <source>
        <dbReference type="Proteomes" id="UP000008022"/>
    </source>
</evidence>
<reference evidence="3" key="2">
    <citation type="submission" date="2015-06" db="UniProtKB">
        <authorList>
            <consortium name="EnsemblPlants"/>
        </authorList>
    </citation>
    <scope>IDENTIFICATION</scope>
</reference>
<accession>A0A0E0PZP3</accession>
<evidence type="ECO:0000313" key="3">
    <source>
        <dbReference type="EnsemblPlants" id="ORUFI06G21100.1"/>
    </source>
</evidence>
<dbReference type="Proteomes" id="UP000008022">
    <property type="component" value="Unassembled WGS sequence"/>
</dbReference>
<dbReference type="AlphaFoldDB" id="A0A0E0PZP3"/>
<dbReference type="InterPro" id="IPR038765">
    <property type="entry name" value="Papain-like_cys_pep_sf"/>
</dbReference>
<dbReference type="eggNOG" id="ENOG502SN4H">
    <property type="taxonomic scope" value="Eukaryota"/>
</dbReference>
<dbReference type="PANTHER" id="PTHR34835">
    <property type="entry name" value="OS07G0283600 PROTEIN-RELATED"/>
    <property type="match status" value="1"/>
</dbReference>
<feature type="compositionally biased region" description="Acidic residues" evidence="1">
    <location>
        <begin position="701"/>
        <end position="710"/>
    </location>
</feature>
<feature type="compositionally biased region" description="Basic and acidic residues" evidence="1">
    <location>
        <begin position="648"/>
        <end position="658"/>
    </location>
</feature>
<organism evidence="3 4">
    <name type="scientific">Oryza rufipogon</name>
    <name type="common">Brownbeard rice</name>
    <name type="synonym">Asian wild rice</name>
    <dbReference type="NCBI Taxonomy" id="4529"/>
    <lineage>
        <taxon>Eukaryota</taxon>
        <taxon>Viridiplantae</taxon>
        <taxon>Streptophyta</taxon>
        <taxon>Embryophyta</taxon>
        <taxon>Tracheophyta</taxon>
        <taxon>Spermatophyta</taxon>
        <taxon>Magnoliopsida</taxon>
        <taxon>Liliopsida</taxon>
        <taxon>Poales</taxon>
        <taxon>Poaceae</taxon>
        <taxon>BOP clade</taxon>
        <taxon>Oryzoideae</taxon>
        <taxon>Oryzeae</taxon>
        <taxon>Oryzinae</taxon>
        <taxon>Oryza</taxon>
    </lineage>
</organism>
<dbReference type="EnsemblPlants" id="ORUFI06G21100.1">
    <property type="protein sequence ID" value="ORUFI06G21100.1"/>
    <property type="gene ID" value="ORUFI06G21100"/>
</dbReference>
<dbReference type="Gramene" id="ORUFI06G21100.1">
    <property type="protein sequence ID" value="ORUFI06G21100.1"/>
    <property type="gene ID" value="ORUFI06G21100"/>
</dbReference>
<dbReference type="SUPFAM" id="SSF54001">
    <property type="entry name" value="Cysteine proteinases"/>
    <property type="match status" value="1"/>
</dbReference>
<reference evidence="4" key="1">
    <citation type="submission" date="2013-06" db="EMBL/GenBank/DDBJ databases">
        <authorList>
            <person name="Zhao Q."/>
        </authorList>
    </citation>
    <scope>NUCLEOTIDE SEQUENCE</scope>
    <source>
        <strain evidence="4">cv. W1943</strain>
    </source>
</reference>
<proteinExistence type="predicted"/>
<feature type="domain" description="Aminotransferase-like plant mobile" evidence="2">
    <location>
        <begin position="66"/>
        <end position="270"/>
    </location>
</feature>
<feature type="region of interest" description="Disordered" evidence="1">
    <location>
        <begin position="626"/>
        <end position="710"/>
    </location>
</feature>
<feature type="compositionally biased region" description="Polar residues" evidence="1">
    <location>
        <begin position="416"/>
        <end position="427"/>
    </location>
</feature>
<sequence>MKDRFVSPHRQTANRSHAIKNTVGHHDCEHAEIQPSTGTLVCSPHAMSEVILHLSPPQKKAIEVSGLGNLLKINKIHIYRDLCNEIARSYDKEKKAFNINGTFVTMTLDDVDCLLGLPSKGDEIFEAPKINKPELFNLYKKEGQTTITLEALRVAIINSSSYDDHFIRRFILFSIGSFICLTTQRYVRSGYLNLVDDVDKMRELNWSSLTLNQLLKGILKFREKETNIEGNVCLLQIWYWEKLRIDKLAVTIYHSGRERQLIQYWDKIKEKKRLFYLFGKGQVVDDIRGTIDCKEIPNENAHDNDSETRTNEDFVCTSEEVHSIISTEQSADITLQERIQESIQTLQDNFNDFTKDFWPRMRALILDCMENDSKCPERKDTTHVFEDVEQEQIDPREHVSNHNEEYYINQNENMTCETKDNSNQSNQSRKRLTGPTGRTYKPTNRTDFIYETRGKKKDIIRTQAQTKKTIVYIEKEDLTQQIIDNGPPKNALRELTKKEDPFITYINNTEDNKVMVHIEQVEVKWIRMKVLTQPEFLNDDVMDAYIQCLRYKVKGIRGDGKAFLEMAIKISLLNVEGVHVEASKPRNKRWIRDMARGYLAFDMVDGDSGGVKGAAVHGEENVAAVAGGSDAVKRPHREPAEAGGGAATRRDSLEKGAGEEDGDGGGSQAGAETPPEEKAARATSNGLRRREAADSGGGGEADVDGEVLAG</sequence>
<dbReference type="HOGENOM" id="CLU_024028_2_0_1"/>
<evidence type="ECO:0000256" key="1">
    <source>
        <dbReference type="SAM" id="MobiDB-lite"/>
    </source>
</evidence>
<evidence type="ECO:0000259" key="2">
    <source>
        <dbReference type="Pfam" id="PF10536"/>
    </source>
</evidence>
<dbReference type="Pfam" id="PF10536">
    <property type="entry name" value="PMD"/>
    <property type="match status" value="1"/>
</dbReference>
<dbReference type="PANTHER" id="PTHR34835:SF34">
    <property type="entry name" value="OS08G0555500 PROTEIN"/>
    <property type="match status" value="1"/>
</dbReference>